<accession>A0A9D9HGU8</accession>
<gene>
    <name evidence="3" type="ORF">IAA96_05165</name>
</gene>
<dbReference type="Gene3D" id="3.40.920.10">
    <property type="entry name" value="Pyruvate-ferredoxin oxidoreductase, PFOR, domain III"/>
    <property type="match status" value="1"/>
</dbReference>
<comment type="caution">
    <text evidence="3">The sequence shown here is derived from an EMBL/GenBank/DDBJ whole genome shotgun (WGS) entry which is preliminary data.</text>
</comment>
<evidence type="ECO:0000256" key="1">
    <source>
        <dbReference type="ARBA" id="ARBA00023002"/>
    </source>
</evidence>
<dbReference type="EMBL" id="JADIMS010000088">
    <property type="protein sequence ID" value="MBO8450479.1"/>
    <property type="molecule type" value="Genomic_DNA"/>
</dbReference>
<evidence type="ECO:0000313" key="4">
    <source>
        <dbReference type="Proteomes" id="UP000823616"/>
    </source>
</evidence>
<dbReference type="PANTHER" id="PTHR43854">
    <property type="entry name" value="INDOLEPYRUVATE OXIDOREDUCTASE SUBUNIT IORB"/>
    <property type="match status" value="1"/>
</dbReference>
<proteinExistence type="predicted"/>
<dbReference type="GO" id="GO:0016903">
    <property type="term" value="F:oxidoreductase activity, acting on the aldehyde or oxo group of donors"/>
    <property type="evidence" value="ECO:0007669"/>
    <property type="project" value="InterPro"/>
</dbReference>
<organism evidence="3 4">
    <name type="scientific">Candidatus Avitreponema avistercoris</name>
    <dbReference type="NCBI Taxonomy" id="2840705"/>
    <lineage>
        <taxon>Bacteria</taxon>
        <taxon>Pseudomonadati</taxon>
        <taxon>Spirochaetota</taxon>
        <taxon>Spirochaetia</taxon>
        <taxon>Spirochaetales</taxon>
        <taxon>Candidatus Avitreponema</taxon>
    </lineage>
</organism>
<feature type="domain" description="Pyruvate/ketoisovalerate oxidoreductase catalytic" evidence="2">
    <location>
        <begin position="11"/>
        <end position="186"/>
    </location>
</feature>
<dbReference type="SUPFAM" id="SSF53323">
    <property type="entry name" value="Pyruvate-ferredoxin oxidoreductase, PFOR, domain III"/>
    <property type="match status" value="1"/>
</dbReference>
<dbReference type="AlphaFoldDB" id="A0A9D9HGU8"/>
<dbReference type="NCBIfam" id="NF005324">
    <property type="entry name" value="PRK06853.1-4"/>
    <property type="match status" value="1"/>
</dbReference>
<name>A0A9D9HGU8_9SPIR</name>
<protein>
    <submittedName>
        <fullName evidence="3">Indolepyruvate oxidoreductase subunit beta</fullName>
    </submittedName>
</protein>
<keyword evidence="1" id="KW-0560">Oxidoreductase</keyword>
<evidence type="ECO:0000259" key="2">
    <source>
        <dbReference type="Pfam" id="PF01558"/>
    </source>
</evidence>
<reference evidence="3" key="1">
    <citation type="submission" date="2020-10" db="EMBL/GenBank/DDBJ databases">
        <authorList>
            <person name="Gilroy R."/>
        </authorList>
    </citation>
    <scope>NUCLEOTIDE SEQUENCE</scope>
    <source>
        <strain evidence="3">B3-4054</strain>
    </source>
</reference>
<dbReference type="InterPro" id="IPR019752">
    <property type="entry name" value="Pyrv/ketoisovalerate_OxRed_cat"/>
</dbReference>
<dbReference type="InterPro" id="IPR052198">
    <property type="entry name" value="IorB_Oxidoreductase"/>
</dbReference>
<dbReference type="PANTHER" id="PTHR43854:SF1">
    <property type="entry name" value="INDOLEPYRUVATE OXIDOREDUCTASE SUBUNIT IORB"/>
    <property type="match status" value="1"/>
</dbReference>
<dbReference type="Proteomes" id="UP000823616">
    <property type="component" value="Unassembled WGS sequence"/>
</dbReference>
<reference evidence="3" key="2">
    <citation type="journal article" date="2021" name="PeerJ">
        <title>Extensive microbial diversity within the chicken gut microbiome revealed by metagenomics and culture.</title>
        <authorList>
            <person name="Gilroy R."/>
            <person name="Ravi A."/>
            <person name="Getino M."/>
            <person name="Pursley I."/>
            <person name="Horton D.L."/>
            <person name="Alikhan N.F."/>
            <person name="Baker D."/>
            <person name="Gharbi K."/>
            <person name="Hall N."/>
            <person name="Watson M."/>
            <person name="Adriaenssens E.M."/>
            <person name="Foster-Nyarko E."/>
            <person name="Jarju S."/>
            <person name="Secka A."/>
            <person name="Antonio M."/>
            <person name="Oren A."/>
            <person name="Chaudhuri R.R."/>
            <person name="La Ragione R."/>
            <person name="Hildebrand F."/>
            <person name="Pallen M.J."/>
        </authorList>
    </citation>
    <scope>NUCLEOTIDE SEQUENCE</scope>
    <source>
        <strain evidence="3">B3-4054</strain>
    </source>
</reference>
<evidence type="ECO:0000313" key="3">
    <source>
        <dbReference type="EMBL" id="MBO8450479.1"/>
    </source>
</evidence>
<sequence>MTYNILLAGVGGQGVLSLAAVIAKAAMAAGLEVRQSEVHGMSQRGGGVQAHLRIADGPVYSDLIPSGGADMILSMEPLEALRYLPFLRPDGVVVTASEPVVNIPDYPDLESVLAAIRALPSAKIVDAEEIAKQAGNPKAVNMALVGAAGTWLPLSEEVIADSVRDMFARKDPRVIDANMKALALGAAC</sequence>
<dbReference type="Pfam" id="PF01558">
    <property type="entry name" value="POR"/>
    <property type="match status" value="1"/>
</dbReference>
<dbReference type="InterPro" id="IPR002869">
    <property type="entry name" value="Pyrv_flavodox_OxRed_cen"/>
</dbReference>